<protein>
    <submittedName>
        <fullName evidence="1">Uncharacterized protein</fullName>
    </submittedName>
</protein>
<keyword evidence="2" id="KW-1185">Reference proteome</keyword>
<gene>
    <name evidence="1" type="ORF">FHS34_006989</name>
</gene>
<dbReference type="EMBL" id="JACHJK010000016">
    <property type="protein sequence ID" value="MBB5931480.1"/>
    <property type="molecule type" value="Genomic_DNA"/>
</dbReference>
<dbReference type="Proteomes" id="UP000585836">
    <property type="component" value="Unassembled WGS sequence"/>
</dbReference>
<organism evidence="1 2">
    <name type="scientific">Streptomyces echinatus</name>
    <dbReference type="NCBI Taxonomy" id="67293"/>
    <lineage>
        <taxon>Bacteria</taxon>
        <taxon>Bacillati</taxon>
        <taxon>Actinomycetota</taxon>
        <taxon>Actinomycetes</taxon>
        <taxon>Kitasatosporales</taxon>
        <taxon>Streptomycetaceae</taxon>
        <taxon>Streptomyces</taxon>
    </lineage>
</organism>
<accession>A0A7W9Q0S9</accession>
<sequence>MTGLVGDAPCAVGADQQEEVGERVRAVRERHGRGRDGAVDIDRVDAAGASRFVRGRPAPEEGAVVVQAP</sequence>
<evidence type="ECO:0000313" key="2">
    <source>
        <dbReference type="Proteomes" id="UP000585836"/>
    </source>
</evidence>
<proteinExistence type="predicted"/>
<evidence type="ECO:0000313" key="1">
    <source>
        <dbReference type="EMBL" id="MBB5931480.1"/>
    </source>
</evidence>
<comment type="caution">
    <text evidence="1">The sequence shown here is derived from an EMBL/GenBank/DDBJ whole genome shotgun (WGS) entry which is preliminary data.</text>
</comment>
<name>A0A7W9Q0S9_9ACTN</name>
<dbReference type="AlphaFoldDB" id="A0A7W9Q0S9"/>
<reference evidence="1 2" key="1">
    <citation type="submission" date="2020-08" db="EMBL/GenBank/DDBJ databases">
        <title>Genomic Encyclopedia of Type Strains, Phase III (KMG-III): the genomes of soil and plant-associated and newly described type strains.</title>
        <authorList>
            <person name="Whitman W."/>
        </authorList>
    </citation>
    <scope>NUCLEOTIDE SEQUENCE [LARGE SCALE GENOMIC DNA]</scope>
    <source>
        <strain evidence="1 2">CECT 3313</strain>
    </source>
</reference>